<keyword evidence="5" id="KW-1185">Reference proteome</keyword>
<dbReference type="PROSITE" id="PS51635">
    <property type="entry name" value="PNPLA"/>
    <property type="match status" value="1"/>
</dbReference>
<gene>
    <name evidence="4" type="primary">yqhO</name>
    <name evidence="4" type="ORF">GCM10007968_19400</name>
</gene>
<feature type="short sequence motif" description="GXSXG" evidence="2">
    <location>
        <begin position="36"/>
        <end position="40"/>
    </location>
</feature>
<organism evidence="4 5">
    <name type="scientific">Sporolactobacillus putidus</name>
    <dbReference type="NCBI Taxonomy" id="492735"/>
    <lineage>
        <taxon>Bacteria</taxon>
        <taxon>Bacillati</taxon>
        <taxon>Bacillota</taxon>
        <taxon>Bacilli</taxon>
        <taxon>Bacillales</taxon>
        <taxon>Sporolactobacillaceae</taxon>
        <taxon>Sporolactobacillus</taxon>
    </lineage>
</organism>
<sequence length="295" mass="32959">MWIDIVFSGGGVKGFAFVGALDVLEQSGYQFKRAAGTSAGAIVAALLAAGYSSAEMKRVMEQLNPDRLLEAPDRIVFPFYKWFKIYFKMGLYSGDSLEKWLVKLLSAKGIANFSDLPEGSLKIIVSDVSKGKMVVFPDDLKEYGMDPGSFSVARAVRMSAGLPFFFEPISLFDGNGERSLMVDGGILSNFPLWIFDTENELPVRPFIGLQTLGREPYAESPRKIKNAADLFHGLFTAMREAHDEKTIEKLKGSNIVFIPVDKVNTKDFQISRSERERLFKIGAEETGRFLKKWSY</sequence>
<feature type="short sequence motif" description="DGA/G" evidence="2">
    <location>
        <begin position="183"/>
        <end position="185"/>
    </location>
</feature>
<proteinExistence type="predicted"/>
<accession>A0A917W2U1</accession>
<evidence type="ECO:0000259" key="3">
    <source>
        <dbReference type="PROSITE" id="PS51635"/>
    </source>
</evidence>
<dbReference type="RefSeq" id="WP_188802908.1">
    <property type="nucleotide sequence ID" value="NZ_BMOK01000007.1"/>
</dbReference>
<feature type="active site" description="Nucleophile" evidence="2">
    <location>
        <position position="38"/>
    </location>
</feature>
<keyword evidence="1 2" id="KW-0443">Lipid metabolism</keyword>
<evidence type="ECO:0000313" key="4">
    <source>
        <dbReference type="EMBL" id="GGL55370.1"/>
    </source>
</evidence>
<keyword evidence="2" id="KW-0442">Lipid degradation</keyword>
<evidence type="ECO:0000256" key="1">
    <source>
        <dbReference type="ARBA" id="ARBA00023098"/>
    </source>
</evidence>
<feature type="short sequence motif" description="GXGXXG" evidence="2">
    <location>
        <begin position="9"/>
        <end position="14"/>
    </location>
</feature>
<dbReference type="PANTHER" id="PTHR46394:SF1">
    <property type="entry name" value="PNPLA DOMAIN-CONTAINING PROTEIN"/>
    <property type="match status" value="1"/>
</dbReference>
<dbReference type="CDD" id="cd07207">
    <property type="entry name" value="Pat_ExoU_VipD_like"/>
    <property type="match status" value="1"/>
</dbReference>
<dbReference type="AlphaFoldDB" id="A0A917W2U1"/>
<dbReference type="PANTHER" id="PTHR46394">
    <property type="entry name" value="ANNEXIN"/>
    <property type="match status" value="1"/>
</dbReference>
<reference evidence="4" key="2">
    <citation type="submission" date="2020-09" db="EMBL/GenBank/DDBJ databases">
        <authorList>
            <person name="Sun Q."/>
            <person name="Ohkuma M."/>
        </authorList>
    </citation>
    <scope>NUCLEOTIDE SEQUENCE</scope>
    <source>
        <strain evidence="4">JCM 15325</strain>
    </source>
</reference>
<reference evidence="4" key="1">
    <citation type="journal article" date="2014" name="Int. J. Syst. Evol. Microbiol.">
        <title>Complete genome sequence of Corynebacterium casei LMG S-19264T (=DSM 44701T), isolated from a smear-ripened cheese.</title>
        <authorList>
            <consortium name="US DOE Joint Genome Institute (JGI-PGF)"/>
            <person name="Walter F."/>
            <person name="Albersmeier A."/>
            <person name="Kalinowski J."/>
            <person name="Ruckert C."/>
        </authorList>
    </citation>
    <scope>NUCLEOTIDE SEQUENCE</scope>
    <source>
        <strain evidence="4">JCM 15325</strain>
    </source>
</reference>
<dbReference type="Pfam" id="PF01734">
    <property type="entry name" value="Patatin"/>
    <property type="match status" value="1"/>
</dbReference>
<dbReference type="InterPro" id="IPR002641">
    <property type="entry name" value="PNPLA_dom"/>
</dbReference>
<feature type="domain" description="PNPLA" evidence="3">
    <location>
        <begin position="5"/>
        <end position="196"/>
    </location>
</feature>
<dbReference type="GO" id="GO:0016042">
    <property type="term" value="P:lipid catabolic process"/>
    <property type="evidence" value="ECO:0007669"/>
    <property type="project" value="UniProtKB-UniRule"/>
</dbReference>
<keyword evidence="2" id="KW-0378">Hydrolase</keyword>
<dbReference type="InterPro" id="IPR016035">
    <property type="entry name" value="Acyl_Trfase/lysoPLipase"/>
</dbReference>
<name>A0A917W2U1_9BACL</name>
<dbReference type="InterPro" id="IPR052580">
    <property type="entry name" value="Lipid_Hydrolase"/>
</dbReference>
<protein>
    <recommendedName>
        <fullName evidence="3">PNPLA domain-containing protein</fullName>
    </recommendedName>
</protein>
<evidence type="ECO:0000256" key="2">
    <source>
        <dbReference type="PROSITE-ProRule" id="PRU01161"/>
    </source>
</evidence>
<dbReference type="SUPFAM" id="SSF52151">
    <property type="entry name" value="FabD/lysophospholipase-like"/>
    <property type="match status" value="1"/>
</dbReference>
<evidence type="ECO:0000313" key="5">
    <source>
        <dbReference type="Proteomes" id="UP000654670"/>
    </source>
</evidence>
<feature type="active site" description="Proton acceptor" evidence="2">
    <location>
        <position position="183"/>
    </location>
</feature>
<dbReference type="EMBL" id="BMOK01000007">
    <property type="protein sequence ID" value="GGL55370.1"/>
    <property type="molecule type" value="Genomic_DNA"/>
</dbReference>
<dbReference type="Proteomes" id="UP000654670">
    <property type="component" value="Unassembled WGS sequence"/>
</dbReference>
<comment type="caution">
    <text evidence="4">The sequence shown here is derived from an EMBL/GenBank/DDBJ whole genome shotgun (WGS) entry which is preliminary data.</text>
</comment>
<dbReference type="GO" id="GO:0016787">
    <property type="term" value="F:hydrolase activity"/>
    <property type="evidence" value="ECO:0007669"/>
    <property type="project" value="UniProtKB-UniRule"/>
</dbReference>
<dbReference type="Gene3D" id="3.40.1090.10">
    <property type="entry name" value="Cytosolic phospholipase A2 catalytic domain"/>
    <property type="match status" value="2"/>
</dbReference>